<evidence type="ECO:0000259" key="11">
    <source>
        <dbReference type="Pfam" id="PF07715"/>
    </source>
</evidence>
<keyword evidence="3 8" id="KW-1134">Transmembrane beta strand</keyword>
<keyword evidence="4 8" id="KW-0812">Transmembrane</keyword>
<dbReference type="Pfam" id="PF00593">
    <property type="entry name" value="TonB_dep_Rec_b-barrel"/>
    <property type="match status" value="1"/>
</dbReference>
<dbReference type="Gene3D" id="2.60.40.1120">
    <property type="entry name" value="Carboxypeptidase-like, regulatory domain"/>
    <property type="match status" value="1"/>
</dbReference>
<dbReference type="RefSeq" id="WP_122201946.1">
    <property type="nucleotide sequence ID" value="NZ_CABJFV010000015.1"/>
</dbReference>
<keyword evidence="5 9" id="KW-0798">TonB box</keyword>
<evidence type="ECO:0000259" key="10">
    <source>
        <dbReference type="Pfam" id="PF00593"/>
    </source>
</evidence>
<dbReference type="InterPro" id="IPR000531">
    <property type="entry name" value="Beta-barrel_TonB"/>
</dbReference>
<dbReference type="AlphaFoldDB" id="A0A413VIN9"/>
<evidence type="ECO:0000256" key="1">
    <source>
        <dbReference type="ARBA" id="ARBA00004571"/>
    </source>
</evidence>
<dbReference type="SUPFAM" id="SSF56935">
    <property type="entry name" value="Porins"/>
    <property type="match status" value="1"/>
</dbReference>
<organism evidence="12 13">
    <name type="scientific">Bacteroides nordii</name>
    <dbReference type="NCBI Taxonomy" id="291645"/>
    <lineage>
        <taxon>Bacteria</taxon>
        <taxon>Pseudomonadati</taxon>
        <taxon>Bacteroidota</taxon>
        <taxon>Bacteroidia</taxon>
        <taxon>Bacteroidales</taxon>
        <taxon>Bacteroidaceae</taxon>
        <taxon>Bacteroides</taxon>
    </lineage>
</organism>
<dbReference type="InterPro" id="IPR012910">
    <property type="entry name" value="Plug_dom"/>
</dbReference>
<reference evidence="12 13" key="1">
    <citation type="submission" date="2018-08" db="EMBL/GenBank/DDBJ databases">
        <title>A genome reference for cultivated species of the human gut microbiota.</title>
        <authorList>
            <person name="Zou Y."/>
            <person name="Xue W."/>
            <person name="Luo G."/>
        </authorList>
    </citation>
    <scope>NUCLEOTIDE SEQUENCE [LARGE SCALE GENOMIC DNA]</scope>
    <source>
        <strain evidence="12 13">AM40-30BH</strain>
    </source>
</reference>
<comment type="similarity">
    <text evidence="8 9">Belongs to the TonB-dependent receptor family.</text>
</comment>
<evidence type="ECO:0000256" key="9">
    <source>
        <dbReference type="RuleBase" id="RU003357"/>
    </source>
</evidence>
<dbReference type="PROSITE" id="PS52016">
    <property type="entry name" value="TONB_DEPENDENT_REC_3"/>
    <property type="match status" value="1"/>
</dbReference>
<dbReference type="Gene3D" id="2.40.170.20">
    <property type="entry name" value="TonB-dependent receptor, beta-barrel domain"/>
    <property type="match status" value="1"/>
</dbReference>
<dbReference type="Pfam" id="PF13715">
    <property type="entry name" value="CarbopepD_reg_2"/>
    <property type="match status" value="1"/>
</dbReference>
<evidence type="ECO:0000256" key="2">
    <source>
        <dbReference type="ARBA" id="ARBA00022448"/>
    </source>
</evidence>
<dbReference type="InterPro" id="IPR023996">
    <property type="entry name" value="TonB-dep_OMP_SusC/RagA"/>
</dbReference>
<feature type="domain" description="TonB-dependent receptor-like beta-barrel" evidence="10">
    <location>
        <begin position="390"/>
        <end position="939"/>
    </location>
</feature>
<gene>
    <name evidence="12" type="ORF">DW888_15785</name>
</gene>
<dbReference type="InterPro" id="IPR037066">
    <property type="entry name" value="Plug_dom_sf"/>
</dbReference>
<evidence type="ECO:0000256" key="7">
    <source>
        <dbReference type="ARBA" id="ARBA00023237"/>
    </source>
</evidence>
<accession>A0A413VIN9</accession>
<feature type="domain" description="TonB-dependent receptor plug" evidence="11">
    <location>
        <begin position="118"/>
        <end position="224"/>
    </location>
</feature>
<dbReference type="InterPro" id="IPR039426">
    <property type="entry name" value="TonB-dep_rcpt-like"/>
</dbReference>
<evidence type="ECO:0000256" key="8">
    <source>
        <dbReference type="PROSITE-ProRule" id="PRU01360"/>
    </source>
</evidence>
<dbReference type="InterPro" id="IPR023997">
    <property type="entry name" value="TonB-dep_OMP_SusC/RagA_CS"/>
</dbReference>
<dbReference type="InterPro" id="IPR036942">
    <property type="entry name" value="Beta-barrel_TonB_sf"/>
</dbReference>
<keyword evidence="12" id="KW-0675">Receptor</keyword>
<dbReference type="NCBIfam" id="TIGR04056">
    <property type="entry name" value="OMP_RagA_SusC"/>
    <property type="match status" value="1"/>
</dbReference>
<evidence type="ECO:0000256" key="5">
    <source>
        <dbReference type="ARBA" id="ARBA00023077"/>
    </source>
</evidence>
<keyword evidence="6 8" id="KW-0472">Membrane</keyword>
<name>A0A413VIN9_9BACE</name>
<dbReference type="Gene3D" id="2.170.130.10">
    <property type="entry name" value="TonB-dependent receptor, plug domain"/>
    <property type="match status" value="1"/>
</dbReference>
<dbReference type="InterPro" id="IPR008969">
    <property type="entry name" value="CarboxyPept-like_regulatory"/>
</dbReference>
<evidence type="ECO:0000313" key="12">
    <source>
        <dbReference type="EMBL" id="RHB33441.1"/>
    </source>
</evidence>
<evidence type="ECO:0000313" key="13">
    <source>
        <dbReference type="Proteomes" id="UP000284379"/>
    </source>
</evidence>
<dbReference type="NCBIfam" id="TIGR04057">
    <property type="entry name" value="SusC_RagA_signa"/>
    <property type="match status" value="1"/>
</dbReference>
<dbReference type="GeneID" id="69503689"/>
<dbReference type="EMBL" id="QSGO01000015">
    <property type="protein sequence ID" value="RHB33441.1"/>
    <property type="molecule type" value="Genomic_DNA"/>
</dbReference>
<evidence type="ECO:0000256" key="4">
    <source>
        <dbReference type="ARBA" id="ARBA00022692"/>
    </source>
</evidence>
<dbReference type="SUPFAM" id="SSF49464">
    <property type="entry name" value="Carboxypeptidase regulatory domain-like"/>
    <property type="match status" value="1"/>
</dbReference>
<proteinExistence type="inferred from homology"/>
<comment type="caution">
    <text evidence="12">The sequence shown here is derived from an EMBL/GenBank/DDBJ whole genome shotgun (WGS) entry which is preliminary data.</text>
</comment>
<protein>
    <submittedName>
        <fullName evidence="12">TonB-dependent receptor</fullName>
    </submittedName>
</protein>
<dbReference type="FunFam" id="2.170.130.10:FF:000003">
    <property type="entry name" value="SusC/RagA family TonB-linked outer membrane protein"/>
    <property type="match status" value="1"/>
</dbReference>
<dbReference type="Proteomes" id="UP000284379">
    <property type="component" value="Unassembled WGS sequence"/>
</dbReference>
<evidence type="ECO:0000256" key="6">
    <source>
        <dbReference type="ARBA" id="ARBA00023136"/>
    </source>
</evidence>
<comment type="subcellular location">
    <subcellularLocation>
        <location evidence="1 8">Cell outer membrane</location>
        <topology evidence="1 8">Multi-pass membrane protein</topology>
    </subcellularLocation>
</comment>
<dbReference type="Pfam" id="PF07715">
    <property type="entry name" value="Plug"/>
    <property type="match status" value="1"/>
</dbReference>
<keyword evidence="7 8" id="KW-0998">Cell outer membrane</keyword>
<keyword evidence="2 8" id="KW-0813">Transport</keyword>
<evidence type="ECO:0000256" key="3">
    <source>
        <dbReference type="ARBA" id="ARBA00022452"/>
    </source>
</evidence>
<dbReference type="GO" id="GO:0009279">
    <property type="term" value="C:cell outer membrane"/>
    <property type="evidence" value="ECO:0007669"/>
    <property type="project" value="UniProtKB-SubCell"/>
</dbReference>
<sequence>MRKSILLFVLFSVLHISMLYAQGYVVNGHIISAEDNQPLIGVSVLEKGTTNGVITDMDGNYRLNVTKSPATLQFSYIGMTMVEKQVTGTSTINVTMENATQMVDEVVVVAYGVKKKGTIAGSVSVVKGDKIENTPTASFDQALQGKSAGLTVLQNTGEPSAAASFQIRGTNSINAGTAPLFIMDGVAISADDFSSINPNDIESFTVLKDASSTSIYGARAANGVIVITTKRGRTAEKGKIILRAQYGFSDLAYGKWDQMNTTERLNYEEQIGLRVPGTYDREALERIDINWRDVIYNNNAPMYSYELSTSGGSNKFNYFVSAAYFGQEGIAVGSDFERYSVRANLEVRPVEWLKIGTNTSLSYEKIKEADEGDYNVVTPVSASKFMLPYWNPYREDGSYTSVGDGSWNGTNQNPLEWLDNNPVKRNRMKVLTSLFAELRPIEGLVLRTVGGLDASDNRLTATSNPSYVPNYGSGTVAKSFERYSNLTWTNTANYTFTIKDDHNISLLLGQEAVINQSEGFNVTTRGQSNDKLLTMATATSATSWDDIVSEATYLSFFGRAEYNYSNKYYADFSVRRDGSSKFGKDARWANFWSVGAMWNLKSEDFLKDIDWLTNLQLIASIGTSGNSSIPNYDHTALFAAGPQYSGKTGIAPYSRGNENLTWEKLMTTNIGVKIGLFDRLNLNVEFYNKKTTDMLMEVPVTFGNGFNTKWDNIGAMINRGVEFDVDADIIRTKDFTWNVSANASYNHNEITELYNGLDEYEISTTGLLLKVGHSYGEFHAVRYAGVNPANGDALWYTKDGELTNRFSNEDRVLLGKSYVAPWQGGFGTTFSYKGIQLSALFSWVADRWMMNNDRFFDESNGTYAVYNQSAKLLNRWQKPGDITEIPRDGVQTQLDSHLVEDASFMRLKNLSLSYTFPQSLLKKTKVIERAKVFGQAQNLLTFTKFTGLDPESNLNMYRASYPLSRQFSFGIEVTF</sequence>